<dbReference type="EMBL" id="JABSTR010000001">
    <property type="protein sequence ID" value="KAH9362274.1"/>
    <property type="molecule type" value="Genomic_DNA"/>
</dbReference>
<dbReference type="GO" id="GO:0017020">
    <property type="term" value="F:myosin phosphatase regulator activity"/>
    <property type="evidence" value="ECO:0007669"/>
    <property type="project" value="TreeGrafter"/>
</dbReference>
<evidence type="ECO:0000256" key="2">
    <source>
        <dbReference type="SAM" id="MobiDB-lite"/>
    </source>
</evidence>
<name>A0A9J6FGU7_HAELO</name>
<dbReference type="PANTHER" id="PTHR24179:SF29">
    <property type="entry name" value="LD46604P"/>
    <property type="match status" value="1"/>
</dbReference>
<dbReference type="InterPro" id="IPR051226">
    <property type="entry name" value="PP1_Regulatory_Subunit"/>
</dbReference>
<evidence type="ECO:0000256" key="1">
    <source>
        <dbReference type="ARBA" id="ARBA00022737"/>
    </source>
</evidence>
<keyword evidence="1" id="KW-0677">Repeat</keyword>
<evidence type="ECO:0000313" key="3">
    <source>
        <dbReference type="EMBL" id="KAH9362274.1"/>
    </source>
</evidence>
<organism evidence="3 4">
    <name type="scientific">Haemaphysalis longicornis</name>
    <name type="common">Bush tick</name>
    <dbReference type="NCBI Taxonomy" id="44386"/>
    <lineage>
        <taxon>Eukaryota</taxon>
        <taxon>Metazoa</taxon>
        <taxon>Ecdysozoa</taxon>
        <taxon>Arthropoda</taxon>
        <taxon>Chelicerata</taxon>
        <taxon>Arachnida</taxon>
        <taxon>Acari</taxon>
        <taxon>Parasitiformes</taxon>
        <taxon>Ixodida</taxon>
        <taxon>Ixodoidea</taxon>
        <taxon>Ixodidae</taxon>
        <taxon>Haemaphysalinae</taxon>
        <taxon>Haemaphysalis</taxon>
    </lineage>
</organism>
<dbReference type="Proteomes" id="UP000821853">
    <property type="component" value="Chromosome 1"/>
</dbReference>
<feature type="region of interest" description="Disordered" evidence="2">
    <location>
        <begin position="101"/>
        <end position="122"/>
    </location>
</feature>
<gene>
    <name evidence="3" type="ORF">HPB48_002252</name>
</gene>
<proteinExistence type="predicted"/>
<protein>
    <submittedName>
        <fullName evidence="3">Uncharacterized protein</fullName>
    </submittedName>
</protein>
<reference evidence="3 4" key="1">
    <citation type="journal article" date="2020" name="Cell">
        <title>Large-Scale Comparative Analyses of Tick Genomes Elucidate Their Genetic Diversity and Vector Capacities.</title>
        <authorList>
            <consortium name="Tick Genome and Microbiome Consortium (TIGMIC)"/>
            <person name="Jia N."/>
            <person name="Wang J."/>
            <person name="Shi W."/>
            <person name="Du L."/>
            <person name="Sun Y."/>
            <person name="Zhan W."/>
            <person name="Jiang J.F."/>
            <person name="Wang Q."/>
            <person name="Zhang B."/>
            <person name="Ji P."/>
            <person name="Bell-Sakyi L."/>
            <person name="Cui X.M."/>
            <person name="Yuan T.T."/>
            <person name="Jiang B.G."/>
            <person name="Yang W.F."/>
            <person name="Lam T.T."/>
            <person name="Chang Q.C."/>
            <person name="Ding S.J."/>
            <person name="Wang X.J."/>
            <person name="Zhu J.G."/>
            <person name="Ruan X.D."/>
            <person name="Zhao L."/>
            <person name="Wei J.T."/>
            <person name="Ye R.Z."/>
            <person name="Que T.C."/>
            <person name="Du C.H."/>
            <person name="Zhou Y.H."/>
            <person name="Cheng J.X."/>
            <person name="Dai P.F."/>
            <person name="Guo W.B."/>
            <person name="Han X.H."/>
            <person name="Huang E.J."/>
            <person name="Li L.F."/>
            <person name="Wei W."/>
            <person name="Gao Y.C."/>
            <person name="Liu J.Z."/>
            <person name="Shao H.Z."/>
            <person name="Wang X."/>
            <person name="Wang C.C."/>
            <person name="Yang T.C."/>
            <person name="Huo Q.B."/>
            <person name="Li W."/>
            <person name="Chen H.Y."/>
            <person name="Chen S.E."/>
            <person name="Zhou L.G."/>
            <person name="Ni X.B."/>
            <person name="Tian J.H."/>
            <person name="Sheng Y."/>
            <person name="Liu T."/>
            <person name="Pan Y.S."/>
            <person name="Xia L.Y."/>
            <person name="Li J."/>
            <person name="Zhao F."/>
            <person name="Cao W.C."/>
        </authorList>
    </citation>
    <scope>NUCLEOTIDE SEQUENCE [LARGE SCALE GENOMIC DNA]</scope>
    <source>
        <strain evidence="3">HaeL-2018</strain>
    </source>
</reference>
<dbReference type="PANTHER" id="PTHR24179">
    <property type="entry name" value="PROTEIN PHOSPHATASE 1 REGULATORY SUBUNIT 12"/>
    <property type="match status" value="1"/>
</dbReference>
<comment type="caution">
    <text evidence="3">The sequence shown here is derived from an EMBL/GenBank/DDBJ whole genome shotgun (WGS) entry which is preliminary data.</text>
</comment>
<dbReference type="GO" id="GO:0005737">
    <property type="term" value="C:cytoplasm"/>
    <property type="evidence" value="ECO:0007669"/>
    <property type="project" value="TreeGrafter"/>
</dbReference>
<feature type="compositionally biased region" description="Basic residues" evidence="2">
    <location>
        <begin position="37"/>
        <end position="46"/>
    </location>
</feature>
<dbReference type="OrthoDB" id="19014at2759"/>
<evidence type="ECO:0000313" key="4">
    <source>
        <dbReference type="Proteomes" id="UP000821853"/>
    </source>
</evidence>
<dbReference type="AlphaFoldDB" id="A0A9J6FGU7"/>
<dbReference type="GO" id="GO:0004857">
    <property type="term" value="F:enzyme inhibitor activity"/>
    <property type="evidence" value="ECO:0007669"/>
    <property type="project" value="TreeGrafter"/>
</dbReference>
<feature type="region of interest" description="Disordered" evidence="2">
    <location>
        <begin position="35"/>
        <end position="70"/>
    </location>
</feature>
<dbReference type="VEuPathDB" id="VectorBase:HLOH_042542"/>
<sequence>MGGGHCLQVRGRRMAEHSELVTEMCVVEKMSTQERLKHAKKRRQQQLKKWSQHERELQKAKKGKASSPAAPADYKVHFVPSVMLLEAAARNDVDEGEFLSCEPLLRSPPPPPSIKKHAKKKKENQSLETMSHACLNNPQDSVRHANSVRVGDSHFSSDRLAFVGSVNNRGVSLNAQANAGPPSPRWAQESDANEATRAMRSVIGMLLVPLVSLEVSEEANETAPVRGRMRCSRRLLDLTECPCRLCEKRGAVSTSSMASRRVTLLGGTPLKGADLSVARLRVFDVRISFAGVTFC</sequence>
<feature type="region of interest" description="Disordered" evidence="2">
    <location>
        <begin position="173"/>
        <end position="193"/>
    </location>
</feature>
<accession>A0A9J6FGU7</accession>
<keyword evidence="4" id="KW-1185">Reference proteome</keyword>